<dbReference type="AlphaFoldDB" id="A0A011UU16"/>
<evidence type="ECO:0000256" key="1">
    <source>
        <dbReference type="ARBA" id="ARBA00008558"/>
    </source>
</evidence>
<proteinExistence type="inferred from homology"/>
<dbReference type="InterPro" id="IPR008928">
    <property type="entry name" value="6-hairpin_glycosidase_sf"/>
</dbReference>
<evidence type="ECO:0000256" key="2">
    <source>
        <dbReference type="ARBA" id="ARBA00023235"/>
    </source>
</evidence>
<dbReference type="PATRIC" id="fig|69279.3.peg.1361"/>
<protein>
    <submittedName>
        <fullName evidence="3 4">Mannose-6-phosphate isomerase</fullName>
    </submittedName>
</protein>
<organism evidence="3 5">
    <name type="scientific">Aquamicrobium defluvii</name>
    <dbReference type="NCBI Taxonomy" id="69279"/>
    <lineage>
        <taxon>Bacteria</taxon>
        <taxon>Pseudomonadati</taxon>
        <taxon>Pseudomonadota</taxon>
        <taxon>Alphaproteobacteria</taxon>
        <taxon>Hyphomicrobiales</taxon>
        <taxon>Phyllobacteriaceae</taxon>
        <taxon>Aquamicrobium</taxon>
    </lineage>
</organism>
<dbReference type="HOGENOM" id="CLU_046651_1_0_5"/>
<dbReference type="EMBL" id="JENY01000007">
    <property type="protein sequence ID" value="EXL09363.1"/>
    <property type="molecule type" value="Genomic_DNA"/>
</dbReference>
<evidence type="ECO:0000313" key="3">
    <source>
        <dbReference type="EMBL" id="EXL09363.1"/>
    </source>
</evidence>
<keyword evidence="2 3" id="KW-0413">Isomerase</keyword>
<dbReference type="GO" id="GO:0005975">
    <property type="term" value="P:carbohydrate metabolic process"/>
    <property type="evidence" value="ECO:0007669"/>
    <property type="project" value="InterPro"/>
</dbReference>
<comment type="similarity">
    <text evidence="1">Belongs to the N-acylglucosamine 2-epimerase family.</text>
</comment>
<keyword evidence="6" id="KW-1185">Reference proteome</keyword>
<reference evidence="3 5" key="1">
    <citation type="submission" date="2014-02" db="EMBL/GenBank/DDBJ databases">
        <title>Aquamicrobium defluvii Genome sequencing.</title>
        <authorList>
            <person name="Wang X."/>
        </authorList>
    </citation>
    <scope>NUCLEOTIDE SEQUENCE [LARGE SCALE GENOMIC DNA]</scope>
    <source>
        <strain evidence="3 5">W13Z1</strain>
    </source>
</reference>
<dbReference type="GO" id="GO:0016853">
    <property type="term" value="F:isomerase activity"/>
    <property type="evidence" value="ECO:0007669"/>
    <property type="project" value="UniProtKB-KW"/>
</dbReference>
<dbReference type="eggNOG" id="COG2942">
    <property type="taxonomic scope" value="Bacteria"/>
</dbReference>
<accession>A0A011UU16</accession>
<name>A0A011UU16_9HYPH</name>
<dbReference type="Proteomes" id="UP000294958">
    <property type="component" value="Unassembled WGS sequence"/>
</dbReference>
<dbReference type="InterPro" id="IPR012341">
    <property type="entry name" value="6hp_glycosidase-like_sf"/>
</dbReference>
<comment type="caution">
    <text evidence="3">The sequence shown here is derived from an EMBL/GenBank/DDBJ whole genome shotgun (WGS) entry which is preliminary data.</text>
</comment>
<gene>
    <name evidence="3" type="ORF">BG36_22200</name>
    <name evidence="4" type="ORF">DES43_106100</name>
</gene>
<dbReference type="RefSeq" id="WP_051520449.1">
    <property type="nucleotide sequence ID" value="NZ_KK073881.1"/>
</dbReference>
<dbReference type="Gene3D" id="1.50.10.10">
    <property type="match status" value="1"/>
</dbReference>
<dbReference type="InterPro" id="IPR010819">
    <property type="entry name" value="AGE/CE"/>
</dbReference>
<dbReference type="Pfam" id="PF07221">
    <property type="entry name" value="GlcNAc_2-epim"/>
    <property type="match status" value="1"/>
</dbReference>
<evidence type="ECO:0000313" key="4">
    <source>
        <dbReference type="EMBL" id="TDR36201.1"/>
    </source>
</evidence>
<sequence length="407" mass="46228">MPYLTATRQKIAIDHGWQADTAVQRASRWLLDCAIPLWAANGVDRKRGGYVEQMAFDASARPVDFKRTRVIGRQIYVFSHAALLGQKDALECARFGHDFLTRNAWLGPDGGWARLLTPDGRVKDATPDLYDLAFILYAFGWYRRASGDETVDQWALSTLDFIETHMRHPGGQGFLVEKPASGARLQNPHMHLLEAALINLEASGDARFRRLADEIVELFATRFFDPRTSTLGEQFDERWNRLRNAAGRAIEPGHQFEWAWILARYQRLTGRDMRPFVEGLTWFAETHGVEHGDWLALNTVRDDGVVLDAGSRVWPNTERIQAGVAMFELFGIDPRPVFASSTRVLFDHFLDRGHSPDRKLAGTWMDRIDAERRPVTDHVPASTLYHLTIAFAEMIRIAPEVEDAFPS</sequence>
<dbReference type="STRING" id="69279.BG36_22200"/>
<evidence type="ECO:0000313" key="5">
    <source>
        <dbReference type="Proteomes" id="UP000019849"/>
    </source>
</evidence>
<dbReference type="OrthoDB" id="9806359at2"/>
<dbReference type="SUPFAM" id="SSF48208">
    <property type="entry name" value="Six-hairpin glycosidases"/>
    <property type="match status" value="1"/>
</dbReference>
<reference evidence="4 6" key="2">
    <citation type="submission" date="2019-03" db="EMBL/GenBank/DDBJ databases">
        <title>Genomic Encyclopedia of Type Strains, Phase IV (KMG-IV): sequencing the most valuable type-strain genomes for metagenomic binning, comparative biology and taxonomic classification.</title>
        <authorList>
            <person name="Goeker M."/>
        </authorList>
    </citation>
    <scope>NUCLEOTIDE SEQUENCE [LARGE SCALE GENOMIC DNA]</scope>
    <source>
        <strain evidence="4 6">DSM 11603</strain>
    </source>
</reference>
<dbReference type="EMBL" id="SNZF01000006">
    <property type="protein sequence ID" value="TDR36201.1"/>
    <property type="molecule type" value="Genomic_DNA"/>
</dbReference>
<dbReference type="PANTHER" id="PTHR15108">
    <property type="entry name" value="N-ACYLGLUCOSAMINE-2-EPIMERASE"/>
    <property type="match status" value="1"/>
</dbReference>
<dbReference type="Proteomes" id="UP000019849">
    <property type="component" value="Unassembled WGS sequence"/>
</dbReference>
<evidence type="ECO:0000313" key="6">
    <source>
        <dbReference type="Proteomes" id="UP000294958"/>
    </source>
</evidence>